<evidence type="ECO:0000256" key="3">
    <source>
        <dbReference type="ARBA" id="ARBA00022833"/>
    </source>
</evidence>
<evidence type="ECO:0000256" key="4">
    <source>
        <dbReference type="SAM" id="MobiDB-lite"/>
    </source>
</evidence>
<keyword evidence="2" id="KW-0863">Zinc-finger</keyword>
<dbReference type="Pfam" id="PF13155">
    <property type="entry name" value="Toprim_2"/>
    <property type="match status" value="1"/>
</dbReference>
<evidence type="ECO:0000313" key="7">
    <source>
        <dbReference type="Proteomes" id="UP000322454"/>
    </source>
</evidence>
<dbReference type="GO" id="GO:0003677">
    <property type="term" value="F:DNA binding"/>
    <property type="evidence" value="ECO:0007669"/>
    <property type="project" value="InterPro"/>
</dbReference>
<dbReference type="CDD" id="cd01029">
    <property type="entry name" value="TOPRIM_primases"/>
    <property type="match status" value="1"/>
</dbReference>
<dbReference type="PANTHER" id="PTHR30313">
    <property type="entry name" value="DNA PRIMASE"/>
    <property type="match status" value="1"/>
</dbReference>
<feature type="domain" description="Zinc finger CHC2-type" evidence="5">
    <location>
        <begin position="20"/>
        <end position="74"/>
    </location>
</feature>
<sequence length="535" mass="61979">MSYIDVAERYIKLKKQGRNYFGLCPFHEEKTPSFSVNPDNGVWFCWGCGEKGNIYHLIERMESVKFPEAVEIARGYGIDPPDNFKEKSAFKNKDGQVRFADKENKTAFNADNEVNVMENENEKEPEFKNPEAEDYNPEINNIEEPPPPVPVRNADKPVKQPVKKPVQVKDKEVDKKTATYIYDDESGKILYEKERWERFKGEERISKKFLFYHYEGAKRLTGKGNAKLILYNLKDVLLAENIFICEGEKDCNNLKTVWPDKNAAFTTNATGAESWEESYNMYLKGKNVVVFEDNDEAGRKRTEKLTAALSKIAKSFKVVKFEELEEHGDVSDYLEKFRLEELLEKIEEENRTADKTELTVFNAFEMKMFVDKTQYMLSDFMPLKKEDINTVSGATLEFLIYLTLLLSKKFNMVFLSNYQTESLFPYFANVAKRMAKNDRVNIKDISVGNAAAEINEADIIISTVFIEKKGFTIVCPQSERWLPDYYFKNGEVYDKFWKKVFKVENLRGTEEIRITKTESKEGKSLISSIFSKAGK</sequence>
<dbReference type="SUPFAM" id="SSF110455">
    <property type="entry name" value="Toprim domain"/>
    <property type="match status" value="1"/>
</dbReference>
<dbReference type="Gene3D" id="3.40.1360.10">
    <property type="match status" value="1"/>
</dbReference>
<dbReference type="AlphaFoldDB" id="A0A520XG81"/>
<dbReference type="InterPro" id="IPR002694">
    <property type="entry name" value="Znf_CHC2"/>
</dbReference>
<feature type="region of interest" description="Disordered" evidence="4">
    <location>
        <begin position="139"/>
        <end position="168"/>
    </location>
</feature>
<evidence type="ECO:0000256" key="1">
    <source>
        <dbReference type="ARBA" id="ARBA00022723"/>
    </source>
</evidence>
<name>A0A520XG81_9DELT</name>
<dbReference type="InterPro" id="IPR050219">
    <property type="entry name" value="DnaG_primase"/>
</dbReference>
<accession>A0A520XG81</accession>
<dbReference type="GO" id="GO:0006269">
    <property type="term" value="P:DNA replication, synthesis of primer"/>
    <property type="evidence" value="ECO:0007669"/>
    <property type="project" value="TreeGrafter"/>
</dbReference>
<evidence type="ECO:0000256" key="2">
    <source>
        <dbReference type="ARBA" id="ARBA00022771"/>
    </source>
</evidence>
<dbReference type="SUPFAM" id="SSF57783">
    <property type="entry name" value="Zinc beta-ribbon"/>
    <property type="match status" value="1"/>
</dbReference>
<reference evidence="6 7" key="1">
    <citation type="submission" date="2019-01" db="EMBL/GenBank/DDBJ databases">
        <title>Insights into ecological role of a new deltaproteobacterial order Candidatus Sinidesulfobacterales (Sva0485) by metagenomics and metatranscriptomics.</title>
        <authorList>
            <person name="Tan S."/>
            <person name="Liu J."/>
            <person name="Fang Y."/>
            <person name="Hedlund B."/>
            <person name="Lian Z.-H."/>
            <person name="Huang L.-Y."/>
            <person name="Li J.-T."/>
            <person name="Huang L.-N."/>
            <person name="Li W.-J."/>
            <person name="Jiang H.-C."/>
            <person name="Dong H.-L."/>
            <person name="Shu W.-S."/>
        </authorList>
    </citation>
    <scope>NUCLEOTIDE SEQUENCE [LARGE SCALE GENOMIC DNA]</scope>
    <source>
        <strain evidence="6">AP4</strain>
    </source>
</reference>
<dbReference type="Proteomes" id="UP000322454">
    <property type="component" value="Unassembled WGS sequence"/>
</dbReference>
<dbReference type="SMART" id="SM00400">
    <property type="entry name" value="ZnF_CHCC"/>
    <property type="match status" value="1"/>
</dbReference>
<evidence type="ECO:0000313" key="6">
    <source>
        <dbReference type="EMBL" id="RZV40189.1"/>
    </source>
</evidence>
<dbReference type="GO" id="GO:0003899">
    <property type="term" value="F:DNA-directed RNA polymerase activity"/>
    <property type="evidence" value="ECO:0007669"/>
    <property type="project" value="InterPro"/>
</dbReference>
<dbReference type="GO" id="GO:0008270">
    <property type="term" value="F:zinc ion binding"/>
    <property type="evidence" value="ECO:0007669"/>
    <property type="project" value="UniProtKB-KW"/>
</dbReference>
<dbReference type="Pfam" id="PF01807">
    <property type="entry name" value="Zn_ribbon_DnaG"/>
    <property type="match status" value="1"/>
</dbReference>
<dbReference type="Gene3D" id="3.90.580.10">
    <property type="entry name" value="Zinc finger, CHC2-type domain"/>
    <property type="match status" value="1"/>
</dbReference>
<comment type="caution">
    <text evidence="6">The sequence shown here is derived from an EMBL/GenBank/DDBJ whole genome shotgun (WGS) entry which is preliminary data.</text>
</comment>
<evidence type="ECO:0000259" key="5">
    <source>
        <dbReference type="SMART" id="SM00400"/>
    </source>
</evidence>
<organism evidence="6 7">
    <name type="scientific">Candidatus Acidulodesulfobacterium acidiphilum</name>
    <dbReference type="NCBI Taxonomy" id="2597224"/>
    <lineage>
        <taxon>Bacteria</taxon>
        <taxon>Deltaproteobacteria</taxon>
        <taxon>Candidatus Acidulodesulfobacterales</taxon>
        <taxon>Candidatus Acidulodesulfobacterium</taxon>
    </lineage>
</organism>
<dbReference type="GO" id="GO:0005737">
    <property type="term" value="C:cytoplasm"/>
    <property type="evidence" value="ECO:0007669"/>
    <property type="project" value="TreeGrafter"/>
</dbReference>
<protein>
    <recommendedName>
        <fullName evidence="5">Zinc finger CHC2-type domain-containing protein</fullName>
    </recommendedName>
</protein>
<dbReference type="InterPro" id="IPR034154">
    <property type="entry name" value="TOPRIM_DnaG/twinkle"/>
</dbReference>
<dbReference type="PANTHER" id="PTHR30313:SF2">
    <property type="entry name" value="DNA PRIMASE"/>
    <property type="match status" value="1"/>
</dbReference>
<proteinExistence type="predicted"/>
<keyword evidence="1" id="KW-0479">Metal-binding</keyword>
<dbReference type="InterPro" id="IPR036977">
    <property type="entry name" value="DNA_primase_Znf_CHC2"/>
</dbReference>
<keyword evidence="3" id="KW-0862">Zinc</keyword>
<dbReference type="EMBL" id="SHMQ01000002">
    <property type="protein sequence ID" value="RZV40189.1"/>
    <property type="molecule type" value="Genomic_DNA"/>
</dbReference>
<gene>
    <name evidence="6" type="ORF">EVJ48_01480</name>
</gene>